<dbReference type="Gramene" id="rna29307">
    <property type="protein sequence ID" value="RHN54296.1"/>
    <property type="gene ID" value="gene29307"/>
</dbReference>
<evidence type="ECO:0000313" key="1">
    <source>
        <dbReference type="EMBL" id="RHN54296.1"/>
    </source>
</evidence>
<dbReference type="GO" id="GO:0032259">
    <property type="term" value="P:methylation"/>
    <property type="evidence" value="ECO:0007669"/>
    <property type="project" value="UniProtKB-KW"/>
</dbReference>
<dbReference type="Proteomes" id="UP000265566">
    <property type="component" value="Chromosome 5"/>
</dbReference>
<comment type="caution">
    <text evidence="1">The sequence shown here is derived from an EMBL/GenBank/DDBJ whole genome shotgun (WGS) entry which is preliminary data.</text>
</comment>
<gene>
    <name evidence="1" type="ORF">MtrunA17_Chr5g0405161</name>
</gene>
<dbReference type="PANTHER" id="PTHR45747:SF14">
    <property type="entry name" value="HISTONE-LYSINE N-METHYLTRANSFERASE EZA1"/>
    <property type="match status" value="1"/>
</dbReference>
<dbReference type="AlphaFoldDB" id="A0A396HLS8"/>
<accession>A0A396HLS8</accession>
<keyword evidence="1" id="KW-0489">Methyltransferase</keyword>
<proteinExistence type="predicted"/>
<dbReference type="InterPro" id="IPR045318">
    <property type="entry name" value="EZH1/2-like"/>
</dbReference>
<dbReference type="PANTHER" id="PTHR45747">
    <property type="entry name" value="HISTONE-LYSINE N-METHYLTRANSFERASE E(Z)"/>
    <property type="match status" value="1"/>
</dbReference>
<reference evidence="1" key="1">
    <citation type="journal article" date="2018" name="Nat. Plants">
        <title>Whole-genome landscape of Medicago truncatula symbiotic genes.</title>
        <authorList>
            <person name="Pecrix Y."/>
            <person name="Gamas P."/>
            <person name="Carrere S."/>
        </authorList>
    </citation>
    <scope>NUCLEOTIDE SEQUENCE</scope>
    <source>
        <tissue evidence="1">Leaves</tissue>
    </source>
</reference>
<organism evidence="1">
    <name type="scientific">Medicago truncatula</name>
    <name type="common">Barrel medic</name>
    <name type="synonym">Medicago tribuloides</name>
    <dbReference type="NCBI Taxonomy" id="3880"/>
    <lineage>
        <taxon>Eukaryota</taxon>
        <taxon>Viridiplantae</taxon>
        <taxon>Streptophyta</taxon>
        <taxon>Embryophyta</taxon>
        <taxon>Tracheophyta</taxon>
        <taxon>Spermatophyta</taxon>
        <taxon>Magnoliopsida</taxon>
        <taxon>eudicotyledons</taxon>
        <taxon>Gunneridae</taxon>
        <taxon>Pentapetalae</taxon>
        <taxon>rosids</taxon>
        <taxon>fabids</taxon>
        <taxon>Fabales</taxon>
        <taxon>Fabaceae</taxon>
        <taxon>Papilionoideae</taxon>
        <taxon>50 kb inversion clade</taxon>
        <taxon>NPAAA clade</taxon>
        <taxon>Hologalegina</taxon>
        <taxon>IRL clade</taxon>
        <taxon>Trifolieae</taxon>
        <taxon>Medicago</taxon>
    </lineage>
</organism>
<protein>
    <submittedName>
        <fullName evidence="1">Putative histone-lysine N-methyltransferase</fullName>
        <ecNumber evidence="1">2.1.1.43</ecNumber>
    </submittedName>
</protein>
<keyword evidence="1" id="KW-0808">Transferase</keyword>
<dbReference type="EC" id="2.1.1.43" evidence="1"/>
<sequence length="226" mass="26189">MPQALPLDFKFERYRNIREKDQHSEDFGENGSQTEICLNKSLSEYVEVFDRLFCSKCLIFCCTLHDYSDQQIIYPKEKQPIWSPEGEKGPCGVHCDLYNKDARIEGHVEGNSCVSNWKLLEKELCMKGIEMFGRNSCLISKNLLFMMKTCKEVASYMYAEVPMPHGSMSENENEHYQNIKEKDQHSEDFGENGPQTEIYLNKSLSASLEVFDRLFCSKCLVNTIKL</sequence>
<dbReference type="GO" id="GO:0042054">
    <property type="term" value="F:histone methyltransferase activity"/>
    <property type="evidence" value="ECO:0007669"/>
    <property type="project" value="InterPro"/>
</dbReference>
<name>A0A396HLS8_MEDTR</name>
<dbReference type="EMBL" id="PSQE01000005">
    <property type="protein sequence ID" value="RHN54296.1"/>
    <property type="molecule type" value="Genomic_DNA"/>
</dbReference>